<protein>
    <submittedName>
        <fullName evidence="2">Uncharacterized protein</fullName>
    </submittedName>
</protein>
<accession>A0A645H2F2</accession>
<organism evidence="2">
    <name type="scientific">bioreactor metagenome</name>
    <dbReference type="NCBI Taxonomy" id="1076179"/>
    <lineage>
        <taxon>unclassified sequences</taxon>
        <taxon>metagenomes</taxon>
        <taxon>ecological metagenomes</taxon>
    </lineage>
</organism>
<comment type="caution">
    <text evidence="2">The sequence shown here is derived from an EMBL/GenBank/DDBJ whole genome shotgun (WGS) entry which is preliminary data.</text>
</comment>
<gene>
    <name evidence="2" type="ORF">SDC9_180333</name>
</gene>
<sequence>MWRSTQDCGLRPGPGLLSSRPFQDSGTGESQIFRLQDAEDLTFRSFRIQTGCRCEIWVSLRQPSRRQTGRRPVRGPGLQHQVPGIMVGYRESLTRRAGGKPDARRELLLPALVFSTHRHKADTPSAAVGILAMLQESEQG</sequence>
<dbReference type="EMBL" id="VSSQ01085069">
    <property type="protein sequence ID" value="MPN32850.1"/>
    <property type="molecule type" value="Genomic_DNA"/>
</dbReference>
<evidence type="ECO:0000313" key="2">
    <source>
        <dbReference type="EMBL" id="MPN32850.1"/>
    </source>
</evidence>
<feature type="region of interest" description="Disordered" evidence="1">
    <location>
        <begin position="1"/>
        <end position="25"/>
    </location>
</feature>
<reference evidence="2" key="1">
    <citation type="submission" date="2019-08" db="EMBL/GenBank/DDBJ databases">
        <authorList>
            <person name="Kucharzyk K."/>
            <person name="Murdoch R.W."/>
            <person name="Higgins S."/>
            <person name="Loffler F."/>
        </authorList>
    </citation>
    <scope>NUCLEOTIDE SEQUENCE</scope>
</reference>
<proteinExistence type="predicted"/>
<dbReference type="AlphaFoldDB" id="A0A645H2F2"/>
<name>A0A645H2F2_9ZZZZ</name>
<evidence type="ECO:0000256" key="1">
    <source>
        <dbReference type="SAM" id="MobiDB-lite"/>
    </source>
</evidence>